<dbReference type="NCBIfam" id="NF002018">
    <property type="entry name" value="PRK00823.1-3"/>
    <property type="match status" value="1"/>
</dbReference>
<dbReference type="HAMAP" id="MF_00434">
    <property type="entry name" value="Pterin_4_alpha"/>
    <property type="match status" value="1"/>
</dbReference>
<organism evidence="5 6">
    <name type="scientific">Sphingopyxis alaskensis (strain DSM 13593 / LMG 18877 / RB2256)</name>
    <name type="common">Sphingomonas alaskensis</name>
    <dbReference type="NCBI Taxonomy" id="317655"/>
    <lineage>
        <taxon>Bacteria</taxon>
        <taxon>Pseudomonadati</taxon>
        <taxon>Pseudomonadota</taxon>
        <taxon>Alphaproteobacteria</taxon>
        <taxon>Sphingomonadales</taxon>
        <taxon>Sphingomonadaceae</taxon>
        <taxon>Sphingopyxis</taxon>
    </lineage>
</organism>
<accession>Q1GS35</accession>
<evidence type="ECO:0000313" key="5">
    <source>
        <dbReference type="EMBL" id="ABF53537.1"/>
    </source>
</evidence>
<evidence type="ECO:0000256" key="4">
    <source>
        <dbReference type="HAMAP-Rule" id="MF_00434"/>
    </source>
</evidence>
<proteinExistence type="inferred from homology"/>
<evidence type="ECO:0000256" key="2">
    <source>
        <dbReference type="ARBA" id="ARBA00006472"/>
    </source>
</evidence>
<keyword evidence="6" id="KW-1185">Reference proteome</keyword>
<dbReference type="eggNOG" id="COG2154">
    <property type="taxonomic scope" value="Bacteria"/>
</dbReference>
<dbReference type="PANTHER" id="PTHR12599:SF0">
    <property type="entry name" value="PTERIN-4-ALPHA-CARBINOLAMINE DEHYDRATASE"/>
    <property type="match status" value="1"/>
</dbReference>
<keyword evidence="3 4" id="KW-0456">Lyase</keyword>
<dbReference type="GO" id="GO:0006729">
    <property type="term" value="P:tetrahydrobiopterin biosynthetic process"/>
    <property type="evidence" value="ECO:0007669"/>
    <property type="project" value="InterPro"/>
</dbReference>
<dbReference type="KEGG" id="sal:Sala_1825"/>
<dbReference type="GO" id="GO:0008124">
    <property type="term" value="F:4-alpha-hydroxytetrahydrobiopterin dehydratase activity"/>
    <property type="evidence" value="ECO:0007669"/>
    <property type="project" value="UniProtKB-UniRule"/>
</dbReference>
<protein>
    <recommendedName>
        <fullName evidence="4">Putative pterin-4-alpha-carbinolamine dehydratase</fullName>
        <shortName evidence="4">PHS</shortName>
        <ecNumber evidence="4">4.2.1.96</ecNumber>
    </recommendedName>
    <alternativeName>
        <fullName evidence="4">4-alpha-hydroxy-tetrahydropterin dehydratase</fullName>
    </alternativeName>
    <alternativeName>
        <fullName evidence="4">Pterin carbinolamine dehydratase</fullName>
        <shortName evidence="4">PCD</shortName>
    </alternativeName>
</protein>
<dbReference type="Pfam" id="PF01329">
    <property type="entry name" value="Pterin_4a"/>
    <property type="match status" value="1"/>
</dbReference>
<dbReference type="EC" id="4.2.1.96" evidence="4"/>
<dbReference type="InterPro" id="IPR001533">
    <property type="entry name" value="Pterin_deHydtase"/>
</dbReference>
<dbReference type="Gene3D" id="3.30.1360.20">
    <property type="entry name" value="Transcriptional coactivator/pterin dehydratase"/>
    <property type="match status" value="1"/>
</dbReference>
<dbReference type="SUPFAM" id="SSF55248">
    <property type="entry name" value="PCD-like"/>
    <property type="match status" value="1"/>
</dbReference>
<comment type="similarity">
    <text evidence="2 4">Belongs to the pterin-4-alpha-carbinolamine dehydratase family.</text>
</comment>
<dbReference type="CDD" id="cd00914">
    <property type="entry name" value="PCD_DCoH_subfamily_b"/>
    <property type="match status" value="1"/>
</dbReference>
<dbReference type="HOGENOM" id="CLU_081974_3_1_5"/>
<name>Q1GS35_SPHAL</name>
<dbReference type="NCBIfam" id="NF002020">
    <property type="entry name" value="PRK00823.1-5"/>
    <property type="match status" value="1"/>
</dbReference>
<dbReference type="EMBL" id="CP000356">
    <property type="protein sequence ID" value="ABF53537.1"/>
    <property type="molecule type" value="Genomic_DNA"/>
</dbReference>
<dbReference type="Proteomes" id="UP000006578">
    <property type="component" value="Chromosome"/>
</dbReference>
<dbReference type="PANTHER" id="PTHR12599">
    <property type="entry name" value="PTERIN-4-ALPHA-CARBINOLAMINE DEHYDRATASE"/>
    <property type="match status" value="1"/>
</dbReference>
<gene>
    <name evidence="5" type="ordered locus">Sala_1825</name>
</gene>
<comment type="catalytic activity">
    <reaction evidence="1 4">
        <text>(4aS,6R)-4a-hydroxy-L-erythro-5,6,7,8-tetrahydrobiopterin = (6R)-L-erythro-6,7-dihydrobiopterin + H2O</text>
        <dbReference type="Rhea" id="RHEA:11920"/>
        <dbReference type="ChEBI" id="CHEBI:15377"/>
        <dbReference type="ChEBI" id="CHEBI:15642"/>
        <dbReference type="ChEBI" id="CHEBI:43120"/>
        <dbReference type="EC" id="4.2.1.96"/>
    </reaction>
</comment>
<evidence type="ECO:0000313" key="6">
    <source>
        <dbReference type="Proteomes" id="UP000006578"/>
    </source>
</evidence>
<evidence type="ECO:0000256" key="1">
    <source>
        <dbReference type="ARBA" id="ARBA00001554"/>
    </source>
</evidence>
<reference evidence="5 6" key="1">
    <citation type="journal article" date="2009" name="Proc. Natl. Acad. Sci. U.S.A.">
        <title>The genomic basis of trophic strategy in marine bacteria.</title>
        <authorList>
            <person name="Lauro F.M."/>
            <person name="McDougald D."/>
            <person name="Thomas T."/>
            <person name="Williams T.J."/>
            <person name="Egan S."/>
            <person name="Rice S."/>
            <person name="DeMaere M.Z."/>
            <person name="Ting L."/>
            <person name="Ertan H."/>
            <person name="Johnson J."/>
            <person name="Ferriera S."/>
            <person name="Lapidus A."/>
            <person name="Anderson I."/>
            <person name="Kyrpides N."/>
            <person name="Munk A.C."/>
            <person name="Detter C."/>
            <person name="Han C.S."/>
            <person name="Brown M.V."/>
            <person name="Robb F.T."/>
            <person name="Kjelleberg S."/>
            <person name="Cavicchioli R."/>
        </authorList>
    </citation>
    <scope>NUCLEOTIDE SEQUENCE [LARGE SCALE GENOMIC DNA]</scope>
    <source>
        <strain evidence="6">DSM 13593 / LMG 18877 / RB2256</strain>
    </source>
</reference>
<dbReference type="AlphaFoldDB" id="Q1GS35"/>
<sequence length="122" mass="13784">MSSRSRLVAHRALSYGDRTALTSGRKTMVQKLDDAQRSALLARFPQWTHDPVRDAITRQFRFDDFAQAFGFMASVAIVAEKLDHHPEWSNVYNRVDVLLTTHDANGLSERDAKLAEAIEALL</sequence>
<dbReference type="InterPro" id="IPR036428">
    <property type="entry name" value="PCD_sf"/>
</dbReference>
<evidence type="ECO:0000256" key="3">
    <source>
        <dbReference type="ARBA" id="ARBA00023239"/>
    </source>
</evidence>
<dbReference type="STRING" id="317655.Sala_1825"/>